<gene>
    <name evidence="3" type="ORF">RCL2_001379000</name>
    <name evidence="2" type="ORF">RclHR1_07370009</name>
</gene>
<organism evidence="2 4">
    <name type="scientific">Rhizophagus clarus</name>
    <dbReference type="NCBI Taxonomy" id="94130"/>
    <lineage>
        <taxon>Eukaryota</taxon>
        <taxon>Fungi</taxon>
        <taxon>Fungi incertae sedis</taxon>
        <taxon>Mucoromycota</taxon>
        <taxon>Glomeromycotina</taxon>
        <taxon>Glomeromycetes</taxon>
        <taxon>Glomerales</taxon>
        <taxon>Glomeraceae</taxon>
        <taxon>Rhizophagus</taxon>
    </lineage>
</organism>
<dbReference type="OrthoDB" id="2330200at2759"/>
<sequence length="499" mass="57175">MEDQRQFNFRSTSKNETFLLSSNVDDFNDKLQDKLKLNSVNFSRARKRRESAAIFDRLNEDTSINLLNDPLELQTFEEEDVFEFLPKEIVTPEMKLNNYTPISRIEKNTEIMCFRDTTLQNDGMSTPWKHLSTSSENTLENIREISKTTYHFFNDENGQAINNTLINETNRTASTLQKRSKQDLTSIDNINDESLLIARTTLNQFKEAMSKFKAANSNAQPPLPVKSDSKSELLANLSHIKCPDDVVCLINHHLYSPIGIHRTYPAQKIKMQETLDINVNDLPLREHATKEFGKSRLFQRYEKRKLSTQINEITKVSMDFQQPVLLGDLSKVSTNDKGKILRYGNNFSLDSLTHSQQPENNPNNERAISQASHKSASTIDSSNNEKQRNNTNESSVENLYERNEFRKRKRTAEKPLSPHLSCINDSNKIQAKSAISPTAKKVKTQSSNLRAPTSISRLKYNTKKKGGSLNSSNMDSFKASTSSRLRLPRRTSNIKQQWK</sequence>
<protein>
    <submittedName>
        <fullName evidence="2">Uncharacterized protein</fullName>
    </submittedName>
</protein>
<evidence type="ECO:0000313" key="3">
    <source>
        <dbReference type="EMBL" id="GES86746.1"/>
    </source>
</evidence>
<evidence type="ECO:0000313" key="2">
    <source>
        <dbReference type="EMBL" id="GBC07300.1"/>
    </source>
</evidence>
<feature type="compositionally biased region" description="Polar residues" evidence="1">
    <location>
        <begin position="468"/>
        <end position="479"/>
    </location>
</feature>
<feature type="compositionally biased region" description="Polar residues" evidence="1">
    <location>
        <begin position="351"/>
        <end position="382"/>
    </location>
</feature>
<accession>A0A2Z6SC09</accession>
<feature type="region of interest" description="Disordered" evidence="1">
    <location>
        <begin position="461"/>
        <end position="499"/>
    </location>
</feature>
<dbReference type="EMBL" id="BEXD01004134">
    <property type="protein sequence ID" value="GBC07300.1"/>
    <property type="molecule type" value="Genomic_DNA"/>
</dbReference>
<comment type="caution">
    <text evidence="2">The sequence shown here is derived from an EMBL/GenBank/DDBJ whole genome shotgun (WGS) entry which is preliminary data.</text>
</comment>
<name>A0A2Z6SC09_9GLOM</name>
<evidence type="ECO:0000256" key="1">
    <source>
        <dbReference type="SAM" id="MobiDB-lite"/>
    </source>
</evidence>
<feature type="region of interest" description="Disordered" evidence="1">
    <location>
        <begin position="351"/>
        <end position="423"/>
    </location>
</feature>
<dbReference type="EMBL" id="BLAL01000162">
    <property type="protein sequence ID" value="GES86746.1"/>
    <property type="molecule type" value="Genomic_DNA"/>
</dbReference>
<dbReference type="Proteomes" id="UP000615446">
    <property type="component" value="Unassembled WGS sequence"/>
</dbReference>
<dbReference type="Proteomes" id="UP000247702">
    <property type="component" value="Unassembled WGS sequence"/>
</dbReference>
<reference evidence="2 4" key="1">
    <citation type="submission" date="2017-11" db="EMBL/GenBank/DDBJ databases">
        <title>The genome of Rhizophagus clarus HR1 reveals common genetic basis of auxotrophy among arbuscular mycorrhizal fungi.</title>
        <authorList>
            <person name="Kobayashi Y."/>
        </authorList>
    </citation>
    <scope>NUCLEOTIDE SEQUENCE [LARGE SCALE GENOMIC DNA]</scope>
    <source>
        <strain evidence="2 4">HR1</strain>
    </source>
</reference>
<keyword evidence="4" id="KW-1185">Reference proteome</keyword>
<proteinExistence type="predicted"/>
<dbReference type="AlphaFoldDB" id="A0A2Z6SC09"/>
<reference evidence="3" key="2">
    <citation type="submission" date="2019-10" db="EMBL/GenBank/DDBJ databases">
        <title>Conservation and host-specific expression of non-tandemly repeated heterogenous ribosome RNA gene in arbuscular mycorrhizal fungi.</title>
        <authorList>
            <person name="Maeda T."/>
            <person name="Kobayashi Y."/>
            <person name="Nakagawa T."/>
            <person name="Ezawa T."/>
            <person name="Yamaguchi K."/>
            <person name="Bino T."/>
            <person name="Nishimoto Y."/>
            <person name="Shigenobu S."/>
            <person name="Kawaguchi M."/>
        </authorList>
    </citation>
    <scope>NUCLEOTIDE SEQUENCE</scope>
    <source>
        <strain evidence="3">HR1</strain>
    </source>
</reference>
<evidence type="ECO:0000313" key="4">
    <source>
        <dbReference type="Proteomes" id="UP000247702"/>
    </source>
</evidence>